<feature type="non-terminal residue" evidence="1">
    <location>
        <position position="1"/>
    </location>
</feature>
<feature type="non-terminal residue" evidence="1">
    <location>
        <position position="96"/>
    </location>
</feature>
<evidence type="ECO:0000313" key="2">
    <source>
        <dbReference type="Proteomes" id="UP001328107"/>
    </source>
</evidence>
<accession>A0AAN5CUI2</accession>
<reference evidence="2" key="1">
    <citation type="submission" date="2022-10" db="EMBL/GenBank/DDBJ databases">
        <title>Genome assembly of Pristionchus species.</title>
        <authorList>
            <person name="Yoshida K."/>
            <person name="Sommer R.J."/>
        </authorList>
    </citation>
    <scope>NUCLEOTIDE SEQUENCE [LARGE SCALE GENOMIC DNA]</scope>
    <source>
        <strain evidence="2">RS5460</strain>
    </source>
</reference>
<protein>
    <submittedName>
        <fullName evidence="1">Uncharacterized protein</fullName>
    </submittedName>
</protein>
<keyword evidence="2" id="KW-1185">Reference proteome</keyword>
<evidence type="ECO:0000313" key="1">
    <source>
        <dbReference type="EMBL" id="GMR50590.1"/>
    </source>
</evidence>
<dbReference type="EMBL" id="BTRK01000004">
    <property type="protein sequence ID" value="GMR50590.1"/>
    <property type="molecule type" value="Genomic_DNA"/>
</dbReference>
<gene>
    <name evidence="1" type="ORF">PMAYCL1PPCAC_20785</name>
</gene>
<organism evidence="1 2">
    <name type="scientific">Pristionchus mayeri</name>
    <dbReference type="NCBI Taxonomy" id="1317129"/>
    <lineage>
        <taxon>Eukaryota</taxon>
        <taxon>Metazoa</taxon>
        <taxon>Ecdysozoa</taxon>
        <taxon>Nematoda</taxon>
        <taxon>Chromadorea</taxon>
        <taxon>Rhabditida</taxon>
        <taxon>Rhabditina</taxon>
        <taxon>Diplogasteromorpha</taxon>
        <taxon>Diplogasteroidea</taxon>
        <taxon>Neodiplogasteridae</taxon>
        <taxon>Pristionchus</taxon>
    </lineage>
</organism>
<dbReference type="Proteomes" id="UP001328107">
    <property type="component" value="Unassembled WGS sequence"/>
</dbReference>
<sequence>DFSASSPDALVSIFSSTFKASSLILNNSDPGQIQRALKFLDLERTTCLQLEKTEKLSIRSLSFGIIESYHLTLLHFTGADEGAYKNAIASLEKWKT</sequence>
<dbReference type="AlphaFoldDB" id="A0AAN5CUI2"/>
<name>A0AAN5CUI2_9BILA</name>
<comment type="caution">
    <text evidence="1">The sequence shown here is derived from an EMBL/GenBank/DDBJ whole genome shotgun (WGS) entry which is preliminary data.</text>
</comment>
<proteinExistence type="predicted"/>